<keyword evidence="3" id="KW-0804">Transcription</keyword>
<evidence type="ECO:0000313" key="6">
    <source>
        <dbReference type="Proteomes" id="UP000198636"/>
    </source>
</evidence>
<dbReference type="STRING" id="1120976.SAMN03080606_02208"/>
<protein>
    <submittedName>
        <fullName evidence="5">GntR family transcriptional regulator, arabinose operon transcriptional repressor</fullName>
    </submittedName>
</protein>
<dbReference type="PANTHER" id="PTHR30146:SF150">
    <property type="entry name" value="ARABINOSE METABOLISM TRANSCRIPTIONAL REPRESSOR"/>
    <property type="match status" value="1"/>
</dbReference>
<name>A0A1G5I1G1_9FIRM</name>
<dbReference type="PRINTS" id="PR00035">
    <property type="entry name" value="HTHGNTR"/>
</dbReference>
<dbReference type="SMART" id="SM00345">
    <property type="entry name" value="HTH_GNTR"/>
    <property type="match status" value="1"/>
</dbReference>
<dbReference type="InterPro" id="IPR036390">
    <property type="entry name" value="WH_DNA-bd_sf"/>
</dbReference>
<dbReference type="Proteomes" id="UP000198636">
    <property type="component" value="Unassembled WGS sequence"/>
</dbReference>
<dbReference type="InterPro" id="IPR033532">
    <property type="entry name" value="AraR_ligand_bind_dom"/>
</dbReference>
<dbReference type="SUPFAM" id="SSF53822">
    <property type="entry name" value="Periplasmic binding protein-like I"/>
    <property type="match status" value="1"/>
</dbReference>
<dbReference type="InterPro" id="IPR000524">
    <property type="entry name" value="Tscrpt_reg_HTH_GntR"/>
</dbReference>
<sequence>MNNLSMDNLNEPKYKKLIDYIIEYIKNGDLKPNDKIFSELELMDRFNISRHTVRKAFDRLVNEGWLYKVQGKGTFVSYPSANLKRDGKLIAVVTTYLGDYIFPEIIEGIENVLTQKGYSIILGNTDNKIEKERVVLKNLLSNNLCGLITEPTKSVFSNPNNDIYQQFINRGIPIMFINGHYNDFKSSYIIEDDIHAGYIATKHLVLEGHERIGGIFKSDDMQGHRRYQGFVKCLREYNIEIPEKGVIWYSTEDRDDFFNDKDYINILLRRLNNCSAVVCYNDQIAVRILDILKNNGLRVPDDYSIVSFDNSNIAQTAEVKLTTVAHPKAVMGERAANALLEIIDDKSLLIQEKMEPKLVIRESTKKV</sequence>
<keyword evidence="2" id="KW-0238">DNA-binding</keyword>
<evidence type="ECO:0000256" key="2">
    <source>
        <dbReference type="ARBA" id="ARBA00023125"/>
    </source>
</evidence>
<dbReference type="GO" id="GO:0003700">
    <property type="term" value="F:DNA-binding transcription factor activity"/>
    <property type="evidence" value="ECO:0007669"/>
    <property type="project" value="InterPro"/>
</dbReference>
<dbReference type="InterPro" id="IPR036388">
    <property type="entry name" value="WH-like_DNA-bd_sf"/>
</dbReference>
<dbReference type="Pfam" id="PF00392">
    <property type="entry name" value="GntR"/>
    <property type="match status" value="1"/>
</dbReference>
<dbReference type="OrthoDB" id="9813468at2"/>
<dbReference type="RefSeq" id="WP_091543280.1">
    <property type="nucleotide sequence ID" value="NZ_FMUS01000013.1"/>
</dbReference>
<dbReference type="SUPFAM" id="SSF46785">
    <property type="entry name" value="Winged helix' DNA-binding domain"/>
    <property type="match status" value="1"/>
</dbReference>
<keyword evidence="6" id="KW-1185">Reference proteome</keyword>
<reference evidence="5 6" key="1">
    <citation type="submission" date="2016-10" db="EMBL/GenBank/DDBJ databases">
        <authorList>
            <person name="de Groot N.N."/>
        </authorList>
    </citation>
    <scope>NUCLEOTIDE SEQUENCE [LARGE SCALE GENOMIC DNA]</scope>
    <source>
        <strain evidence="5 6">DSM 18978</strain>
    </source>
</reference>
<dbReference type="Pfam" id="PF13377">
    <property type="entry name" value="Peripla_BP_3"/>
    <property type="match status" value="1"/>
</dbReference>
<dbReference type="Gene3D" id="1.10.10.10">
    <property type="entry name" value="Winged helix-like DNA-binding domain superfamily/Winged helix DNA-binding domain"/>
    <property type="match status" value="1"/>
</dbReference>
<proteinExistence type="predicted"/>
<evidence type="ECO:0000256" key="3">
    <source>
        <dbReference type="ARBA" id="ARBA00023163"/>
    </source>
</evidence>
<organism evidence="5 6">
    <name type="scientific">Alkaliphilus peptidifermentans DSM 18978</name>
    <dbReference type="NCBI Taxonomy" id="1120976"/>
    <lineage>
        <taxon>Bacteria</taxon>
        <taxon>Bacillati</taxon>
        <taxon>Bacillota</taxon>
        <taxon>Clostridia</taxon>
        <taxon>Peptostreptococcales</taxon>
        <taxon>Natronincolaceae</taxon>
        <taxon>Alkaliphilus</taxon>
    </lineage>
</organism>
<dbReference type="InterPro" id="IPR028082">
    <property type="entry name" value="Peripla_BP_I"/>
</dbReference>
<dbReference type="CDD" id="cd07377">
    <property type="entry name" value="WHTH_GntR"/>
    <property type="match status" value="1"/>
</dbReference>
<dbReference type="Gene3D" id="3.40.50.2300">
    <property type="match status" value="2"/>
</dbReference>
<dbReference type="PROSITE" id="PS50949">
    <property type="entry name" value="HTH_GNTR"/>
    <property type="match status" value="1"/>
</dbReference>
<dbReference type="AlphaFoldDB" id="A0A1G5I1G1"/>
<dbReference type="CDD" id="cd01541">
    <property type="entry name" value="PBP1_AraR"/>
    <property type="match status" value="1"/>
</dbReference>
<dbReference type="GO" id="GO:0000976">
    <property type="term" value="F:transcription cis-regulatory region binding"/>
    <property type="evidence" value="ECO:0007669"/>
    <property type="project" value="TreeGrafter"/>
</dbReference>
<evidence type="ECO:0000256" key="1">
    <source>
        <dbReference type="ARBA" id="ARBA00023015"/>
    </source>
</evidence>
<evidence type="ECO:0000259" key="4">
    <source>
        <dbReference type="PROSITE" id="PS50949"/>
    </source>
</evidence>
<evidence type="ECO:0000313" key="5">
    <source>
        <dbReference type="EMBL" id="SCY69946.1"/>
    </source>
</evidence>
<feature type="domain" description="HTH gntR-type" evidence="4">
    <location>
        <begin position="11"/>
        <end position="79"/>
    </location>
</feature>
<keyword evidence="1" id="KW-0805">Transcription regulation</keyword>
<gene>
    <name evidence="5" type="ORF">SAMN03080606_02208</name>
</gene>
<dbReference type="EMBL" id="FMUS01000013">
    <property type="protein sequence ID" value="SCY69946.1"/>
    <property type="molecule type" value="Genomic_DNA"/>
</dbReference>
<dbReference type="InterPro" id="IPR046335">
    <property type="entry name" value="LacI/GalR-like_sensor"/>
</dbReference>
<accession>A0A1G5I1G1</accession>
<dbReference type="PANTHER" id="PTHR30146">
    <property type="entry name" value="LACI-RELATED TRANSCRIPTIONAL REPRESSOR"/>
    <property type="match status" value="1"/>
</dbReference>